<sequence>MITWTPASEFEQRLTAAYAAGDLNRSLSLLRHTQVALPASREAHEGREPYRWPMYQGETGTRLIAFTSIEAMQAASDGAMRYARISTLAELAAGWPDHTWGLAVNPGLEVQFDLDSAAVARVAAPSLSDFAKADPKFAPVLQKVLTLAELDALLDNDLGTVSGYVHFAADVEDLGDATAGQILEALALEQASHLRDNGSVFALRWRPLALDLYAPSYGGTTPEARDAVAGGIVEHEPYVGLGLGRNRDFQIREFKAMRAPLPAAAELWELTSDGRQERRGVLDLGQTRWKLFGSAADYDGPDAPLTPTELAGLRSRGDMARSSGRFVARYQGGDFTAAVHIEESATTVELRDGSGGLVDAVPLDACEALHYERVVCTWRAAPFVVVIELDDKLVLEYLGNNAIEADQLGLERHDQGVYRATVARDEARSTRSDFVPILLPQEATG</sequence>
<dbReference type="OrthoDB" id="3295680at2"/>
<dbReference type="RefSeq" id="WP_159545803.1">
    <property type="nucleotide sequence ID" value="NZ_CP047156.1"/>
</dbReference>
<feature type="domain" description="SseB protein N-terminal" evidence="1">
    <location>
        <begin position="14"/>
        <end position="120"/>
    </location>
</feature>
<dbReference type="KEGG" id="eke:EK0264_11690"/>
<accession>A0A7L4YPC6</accession>
<dbReference type="InterPro" id="IPR009839">
    <property type="entry name" value="SseB_N"/>
</dbReference>
<evidence type="ECO:0000313" key="3">
    <source>
        <dbReference type="Proteomes" id="UP000463857"/>
    </source>
</evidence>
<protein>
    <recommendedName>
        <fullName evidence="1">SseB protein N-terminal domain-containing protein</fullName>
    </recommendedName>
</protein>
<evidence type="ECO:0000313" key="2">
    <source>
        <dbReference type="EMBL" id="QHC00882.1"/>
    </source>
</evidence>
<keyword evidence="3" id="KW-1185">Reference proteome</keyword>
<name>A0A7L4YPC6_9ACTN</name>
<gene>
    <name evidence="2" type="ORF">EK0264_11690</name>
</gene>
<dbReference type="InParanoid" id="A0A7L4YPC6"/>
<dbReference type="AlphaFoldDB" id="A0A7L4YPC6"/>
<dbReference type="Pfam" id="PF07179">
    <property type="entry name" value="SseB"/>
    <property type="match status" value="1"/>
</dbReference>
<dbReference type="Proteomes" id="UP000463857">
    <property type="component" value="Chromosome"/>
</dbReference>
<reference evidence="2 3" key="1">
    <citation type="journal article" date="2018" name="Int. J. Syst. Evol. Microbiol.">
        <title>Epidermidibacterium keratini gen. nov., sp. nov., a member of the family Sporichthyaceae, isolated from keratin epidermis.</title>
        <authorList>
            <person name="Lee D.G."/>
            <person name="Trujillo M.E."/>
            <person name="Kang S."/>
            <person name="Nam J.J."/>
            <person name="Kim Y.J."/>
        </authorList>
    </citation>
    <scope>NUCLEOTIDE SEQUENCE [LARGE SCALE GENOMIC DNA]</scope>
    <source>
        <strain evidence="2 3">EPI-7</strain>
    </source>
</reference>
<organism evidence="2 3">
    <name type="scientific">Epidermidibacterium keratini</name>
    <dbReference type="NCBI Taxonomy" id="1891644"/>
    <lineage>
        <taxon>Bacteria</taxon>
        <taxon>Bacillati</taxon>
        <taxon>Actinomycetota</taxon>
        <taxon>Actinomycetes</taxon>
        <taxon>Sporichthyales</taxon>
        <taxon>Sporichthyaceae</taxon>
        <taxon>Epidermidibacterium</taxon>
    </lineage>
</organism>
<dbReference type="EMBL" id="CP047156">
    <property type="protein sequence ID" value="QHC00882.1"/>
    <property type="molecule type" value="Genomic_DNA"/>
</dbReference>
<evidence type="ECO:0000259" key="1">
    <source>
        <dbReference type="Pfam" id="PF07179"/>
    </source>
</evidence>
<proteinExistence type="predicted"/>